<dbReference type="CDD" id="cd04496">
    <property type="entry name" value="SSB_OBF"/>
    <property type="match status" value="1"/>
</dbReference>
<dbReference type="HOGENOM" id="CLU_078758_1_4_11"/>
<keyword evidence="8" id="KW-1185">Reference proteome</keyword>
<dbReference type="Gene3D" id="2.40.50.140">
    <property type="entry name" value="Nucleic acid-binding proteins"/>
    <property type="match status" value="1"/>
</dbReference>
<evidence type="ECO:0000313" key="6">
    <source>
        <dbReference type="EMBL" id="MCG7275594.1"/>
    </source>
</evidence>
<dbReference type="Proteomes" id="UP000031890">
    <property type="component" value="Chromosome"/>
</dbReference>
<name>A0A0B6F6K6_9CORY</name>
<dbReference type="GO" id="GO:0006260">
    <property type="term" value="P:DNA replication"/>
    <property type="evidence" value="ECO:0007669"/>
    <property type="project" value="InterPro"/>
</dbReference>
<evidence type="ECO:0000256" key="1">
    <source>
        <dbReference type="ARBA" id="ARBA00023125"/>
    </source>
</evidence>
<dbReference type="OrthoDB" id="4427276at2"/>
<dbReference type="Proteomes" id="UP001521911">
    <property type="component" value="Unassembled WGS sequence"/>
</dbReference>
<dbReference type="InterPro" id="IPR011344">
    <property type="entry name" value="ssDNA-bd"/>
</dbReference>
<dbReference type="SUPFAM" id="SSF50249">
    <property type="entry name" value="Nucleic acid-binding proteins"/>
    <property type="match status" value="1"/>
</dbReference>
<proteinExistence type="predicted"/>
<evidence type="ECO:0000256" key="3">
    <source>
        <dbReference type="RuleBase" id="RU000524"/>
    </source>
</evidence>
<evidence type="ECO:0000256" key="2">
    <source>
        <dbReference type="PROSITE-ProRule" id="PRU00252"/>
    </source>
</evidence>
<dbReference type="Pfam" id="PF00436">
    <property type="entry name" value="SSB"/>
    <property type="match status" value="1"/>
</dbReference>
<dbReference type="InterPro" id="IPR000424">
    <property type="entry name" value="Primosome_PriB/ssb"/>
</dbReference>
<evidence type="ECO:0000313" key="8">
    <source>
        <dbReference type="Proteomes" id="UP001521911"/>
    </source>
</evidence>
<dbReference type="InterPro" id="IPR012340">
    <property type="entry name" value="NA-bd_OB-fold"/>
</dbReference>
<dbReference type="PROSITE" id="PS50935">
    <property type="entry name" value="SSB"/>
    <property type="match status" value="1"/>
</dbReference>
<accession>A0A0B6F6K6</accession>
<dbReference type="GO" id="GO:0003697">
    <property type="term" value="F:single-stranded DNA binding"/>
    <property type="evidence" value="ECO:0007669"/>
    <property type="project" value="InterPro"/>
</dbReference>
<dbReference type="KEGG" id="csx:CSING_10630"/>
<gene>
    <name evidence="5" type="primary">ssb2</name>
    <name evidence="5" type="ORF">CSING_10630</name>
    <name evidence="6" type="ORF">MHK08_03800</name>
</gene>
<dbReference type="EMBL" id="CP010827">
    <property type="protein sequence ID" value="AJI79636.1"/>
    <property type="molecule type" value="Genomic_DNA"/>
</dbReference>
<evidence type="ECO:0000313" key="5">
    <source>
        <dbReference type="EMBL" id="AJI79636.1"/>
    </source>
</evidence>
<feature type="compositionally biased region" description="Acidic residues" evidence="4">
    <location>
        <begin position="195"/>
        <end position="204"/>
    </location>
</feature>
<reference evidence="5 7" key="1">
    <citation type="journal article" date="2015" name="Genome Announc.">
        <title>Complete Genome Sequence and Annotation of Corynebacterium singulare DSM 44357, Isolated from a Human Semen Specimen.</title>
        <authorList>
            <person name="Merten M."/>
            <person name="Brinkrolf K."/>
            <person name="Albersmeier A."/>
            <person name="Kutter Y."/>
            <person name="Ruckert C."/>
            <person name="Tauch A."/>
        </authorList>
    </citation>
    <scope>NUCLEOTIDE SEQUENCE [LARGE SCALE GENOMIC DNA]</scope>
    <source>
        <strain evidence="5">IBS B52218</strain>
    </source>
</reference>
<dbReference type="AlphaFoldDB" id="A0A0B6F6K6"/>
<keyword evidence="1 2" id="KW-0238">DNA-binding</keyword>
<dbReference type="EMBL" id="JAKRDF010000003">
    <property type="protein sequence ID" value="MCG7275594.1"/>
    <property type="molecule type" value="Genomic_DNA"/>
</dbReference>
<dbReference type="STRING" id="161899.CSING_10630"/>
<evidence type="ECO:0000313" key="7">
    <source>
        <dbReference type="Proteomes" id="UP000031890"/>
    </source>
</evidence>
<evidence type="ECO:0000256" key="4">
    <source>
        <dbReference type="SAM" id="MobiDB-lite"/>
    </source>
</evidence>
<dbReference type="NCBIfam" id="TIGR00621">
    <property type="entry name" value="ssb"/>
    <property type="match status" value="1"/>
</dbReference>
<organism evidence="5 7">
    <name type="scientific">Corynebacterium singulare</name>
    <dbReference type="NCBI Taxonomy" id="161899"/>
    <lineage>
        <taxon>Bacteria</taxon>
        <taxon>Bacillati</taxon>
        <taxon>Actinomycetota</taxon>
        <taxon>Actinomycetes</taxon>
        <taxon>Mycobacteriales</taxon>
        <taxon>Corynebacteriaceae</taxon>
        <taxon>Corynebacterium</taxon>
    </lineage>
</organism>
<reference evidence="6 8" key="2">
    <citation type="submission" date="2022-02" db="EMBL/GenBank/DDBJ databases">
        <title>Uncovering new skin microbiome diversity through culturing and metagenomics.</title>
        <authorList>
            <person name="Conlan S."/>
            <person name="Deming C."/>
            <person name="Nisc Comparative Sequencing Program N."/>
            <person name="Segre J.A."/>
        </authorList>
    </citation>
    <scope>NUCLEOTIDE SEQUENCE [LARGE SCALE GENOMIC DNA]</scope>
    <source>
        <strain evidence="6 8">ACRQV</strain>
    </source>
</reference>
<protein>
    <recommendedName>
        <fullName evidence="3">Single-stranded DNA-binding protein</fullName>
    </recommendedName>
</protein>
<feature type="compositionally biased region" description="Polar residues" evidence="4">
    <location>
        <begin position="147"/>
        <end position="156"/>
    </location>
</feature>
<dbReference type="RefSeq" id="WP_042532042.1">
    <property type="nucleotide sequence ID" value="NZ_CP010827.1"/>
</dbReference>
<feature type="region of interest" description="Disordered" evidence="4">
    <location>
        <begin position="134"/>
        <end position="204"/>
    </location>
</feature>
<sequence length="204" mass="22597">MSQYPISLTGRLTSDPHLTKISETMYKTRFRIASSRSVPEVTDEGKTIWRELDLNFIDAEVWGQCAINVKKSLRRGMPIFVMGSIVTDQWTDQHGGRRSKTYIKAAHVGLDLNRYFVTSVKVGTAFGEDGEEQLWLGENPPVPDVDNTASESTAASEQPMEPAPDEPMPTALQPGEDSPLDTAADRHHALNTAEEIPEPEEVMA</sequence>